<reference evidence="1" key="1">
    <citation type="submission" date="2021-03" db="EMBL/GenBank/DDBJ databases">
        <title>Revisited historic fungal species revealed as producer of novel bioactive compounds through whole genome sequencing and comparative genomics.</title>
        <authorList>
            <person name="Vignolle G.A."/>
            <person name="Hochenegger N."/>
            <person name="Mach R.L."/>
            <person name="Mach-Aigner A.R."/>
            <person name="Javad Rahimi M."/>
            <person name="Salim K.A."/>
            <person name="Chan C.M."/>
            <person name="Lim L.B.L."/>
            <person name="Cai F."/>
            <person name="Druzhinina I.S."/>
            <person name="U'Ren J.M."/>
            <person name="Derntl C."/>
        </authorList>
    </citation>
    <scope>NUCLEOTIDE SEQUENCE</scope>
    <source>
        <strain evidence="1">TUCIM 5799</strain>
    </source>
</reference>
<evidence type="ECO:0000313" key="1">
    <source>
        <dbReference type="EMBL" id="KAI1855100.1"/>
    </source>
</evidence>
<keyword evidence="2" id="KW-1185">Reference proteome</keyword>
<proteinExistence type="predicted"/>
<dbReference type="Proteomes" id="UP000829685">
    <property type="component" value="Unassembled WGS sequence"/>
</dbReference>
<name>A0A9P9WAJ7_9PEZI</name>
<protein>
    <submittedName>
        <fullName evidence="1">Uncharacterized protein</fullName>
    </submittedName>
</protein>
<dbReference type="AlphaFoldDB" id="A0A9P9WAJ7"/>
<sequence>MNSSDAAPLTCQAKPAINDAYPELSERPLLPFDESPVAASIGDTSASPQRHFTNFVGTPAQIHDLPEELYSRIWDFLLEPDCEAPSFIWEVLIPSADSALRVRPAPIAGGEKQHYIDTRGRTLGRLALLNANARSYLAKRYVRLVSNDICEPQRGYWVDRENDVFALLREVPYIEGIPRRWFRPQTWEEQERLIRRAAALRHDHPHGLRLIRNVIAPVAWFADLRAESVPCSARYAAVVDSLPCLRKVFIIQGHACGFKQFPDCIHRIRLQTGPWSSIPAVNLVSSRKTAKCWPHNAIDQSNNIPISETPPTNPSLQLHQKYEHRLSSTLTEQFRVSWQRFDQRGVGKVCINGICEI</sequence>
<gene>
    <name evidence="1" type="ORF">JX265_012288</name>
</gene>
<organism evidence="1 2">
    <name type="scientific">Neoarthrinium moseri</name>
    <dbReference type="NCBI Taxonomy" id="1658444"/>
    <lineage>
        <taxon>Eukaryota</taxon>
        <taxon>Fungi</taxon>
        <taxon>Dikarya</taxon>
        <taxon>Ascomycota</taxon>
        <taxon>Pezizomycotina</taxon>
        <taxon>Sordariomycetes</taxon>
        <taxon>Xylariomycetidae</taxon>
        <taxon>Amphisphaeriales</taxon>
        <taxon>Apiosporaceae</taxon>
        <taxon>Neoarthrinium</taxon>
    </lineage>
</organism>
<evidence type="ECO:0000313" key="2">
    <source>
        <dbReference type="Proteomes" id="UP000829685"/>
    </source>
</evidence>
<dbReference type="EMBL" id="JAFIMR010000051">
    <property type="protein sequence ID" value="KAI1855100.1"/>
    <property type="molecule type" value="Genomic_DNA"/>
</dbReference>
<comment type="caution">
    <text evidence="1">The sequence shown here is derived from an EMBL/GenBank/DDBJ whole genome shotgun (WGS) entry which is preliminary data.</text>
</comment>
<accession>A0A9P9WAJ7</accession>